<comment type="caution">
    <text evidence="1">The sequence shown here is derived from an EMBL/GenBank/DDBJ whole genome shotgun (WGS) entry which is preliminary data.</text>
</comment>
<evidence type="ECO:0000313" key="1">
    <source>
        <dbReference type="EMBL" id="KAF9511919.1"/>
    </source>
</evidence>
<reference evidence="1" key="1">
    <citation type="journal article" date="2020" name="Nat. Commun.">
        <title>Large-scale genome sequencing of mycorrhizal fungi provides insights into the early evolution of symbiotic traits.</title>
        <authorList>
            <person name="Miyauchi S."/>
            <person name="Kiss E."/>
            <person name="Kuo A."/>
            <person name="Drula E."/>
            <person name="Kohler A."/>
            <person name="Sanchez-Garcia M."/>
            <person name="Morin E."/>
            <person name="Andreopoulos B."/>
            <person name="Barry K.W."/>
            <person name="Bonito G."/>
            <person name="Buee M."/>
            <person name="Carver A."/>
            <person name="Chen C."/>
            <person name="Cichocki N."/>
            <person name="Clum A."/>
            <person name="Culley D."/>
            <person name="Crous P.W."/>
            <person name="Fauchery L."/>
            <person name="Girlanda M."/>
            <person name="Hayes R.D."/>
            <person name="Keri Z."/>
            <person name="LaButti K."/>
            <person name="Lipzen A."/>
            <person name="Lombard V."/>
            <person name="Magnuson J."/>
            <person name="Maillard F."/>
            <person name="Murat C."/>
            <person name="Nolan M."/>
            <person name="Ohm R.A."/>
            <person name="Pangilinan J."/>
            <person name="Pereira M.F."/>
            <person name="Perotto S."/>
            <person name="Peter M."/>
            <person name="Pfister S."/>
            <person name="Riley R."/>
            <person name="Sitrit Y."/>
            <person name="Stielow J.B."/>
            <person name="Szollosi G."/>
            <person name="Zifcakova L."/>
            <person name="Stursova M."/>
            <person name="Spatafora J.W."/>
            <person name="Tedersoo L."/>
            <person name="Vaario L.M."/>
            <person name="Yamada A."/>
            <person name="Yan M."/>
            <person name="Wang P."/>
            <person name="Xu J."/>
            <person name="Bruns T."/>
            <person name="Baldrian P."/>
            <person name="Vilgalys R."/>
            <person name="Dunand C."/>
            <person name="Henrissat B."/>
            <person name="Grigoriev I.V."/>
            <person name="Hibbett D."/>
            <person name="Nagy L.G."/>
            <person name="Martin F.M."/>
        </authorList>
    </citation>
    <scope>NUCLEOTIDE SEQUENCE</scope>
    <source>
        <strain evidence="1">UP504</strain>
    </source>
</reference>
<gene>
    <name evidence="1" type="ORF">BS47DRAFT_1363460</name>
</gene>
<evidence type="ECO:0000313" key="2">
    <source>
        <dbReference type="Proteomes" id="UP000886523"/>
    </source>
</evidence>
<dbReference type="Proteomes" id="UP000886523">
    <property type="component" value="Unassembled WGS sequence"/>
</dbReference>
<name>A0A9P6AUG6_9AGAM</name>
<proteinExistence type="predicted"/>
<dbReference type="EMBL" id="MU128993">
    <property type="protein sequence ID" value="KAF9511919.1"/>
    <property type="molecule type" value="Genomic_DNA"/>
</dbReference>
<organism evidence="1 2">
    <name type="scientific">Hydnum rufescens UP504</name>
    <dbReference type="NCBI Taxonomy" id="1448309"/>
    <lineage>
        <taxon>Eukaryota</taxon>
        <taxon>Fungi</taxon>
        <taxon>Dikarya</taxon>
        <taxon>Basidiomycota</taxon>
        <taxon>Agaricomycotina</taxon>
        <taxon>Agaricomycetes</taxon>
        <taxon>Cantharellales</taxon>
        <taxon>Hydnaceae</taxon>
        <taxon>Hydnum</taxon>
    </lineage>
</organism>
<dbReference type="AlphaFoldDB" id="A0A9P6AUG6"/>
<accession>A0A9P6AUG6</accession>
<sequence length="142" mass="15437">MELNPVALLLCLLAPFLKTWLSISCGWFIVSVLITIPSASPGVDYRTMGLRSRRIISNSGPMVVVAFVIGRGEAIVDYVNAGDCRSPTSIIAGNDAPSTWISRSVVSGHKNIARSCHRDRPGSHELCPEIHRRLRGVVENQG</sequence>
<protein>
    <submittedName>
        <fullName evidence="1">Uncharacterized protein</fullName>
    </submittedName>
</protein>
<keyword evidence="2" id="KW-1185">Reference proteome</keyword>